<dbReference type="STRING" id="688270.Celal_1164"/>
<feature type="transmembrane region" description="Helical" evidence="1">
    <location>
        <begin position="12"/>
        <end position="30"/>
    </location>
</feature>
<sequence>MDHQPNKSNSNILSIVGIVFGISSLIFSVIPCLGVFAIIFGAIAIILSIIAVIRVFMLEQTKILAIIALVISLLGMASLGFQFFVTSKLIYDEIELQQINETEELDELEESEDTEELDVIPEEIEEIEEIEEVQETSFNSKGLKLESGIESDTFVYGSHRCYTS</sequence>
<gene>
    <name evidence="2" type="ordered locus">Celal_1164</name>
</gene>
<name>E6X6H3_CELAD</name>
<reference evidence="2 3" key="1">
    <citation type="journal article" date="2010" name="Stand. Genomic Sci.">
        <title>Complete genome sequence of Cellulophaga algicola type strain (IC166).</title>
        <authorList>
            <person name="Abt B."/>
            <person name="Lu M."/>
            <person name="Misra M."/>
            <person name="Han C."/>
            <person name="Nolan M."/>
            <person name="Lucas S."/>
            <person name="Hammon N."/>
            <person name="Deshpande S."/>
            <person name="Cheng J.F."/>
            <person name="Tapia R."/>
            <person name="Goodwin L."/>
            <person name="Pitluck S."/>
            <person name="Liolios K."/>
            <person name="Pagani I."/>
            <person name="Ivanova N."/>
            <person name="Mavromatis K."/>
            <person name="Ovchinikova G."/>
            <person name="Pati A."/>
            <person name="Chen A."/>
            <person name="Palaniappan K."/>
            <person name="Land M."/>
            <person name="Hauser L."/>
            <person name="Chang Y.J."/>
            <person name="Jeffries C.D."/>
            <person name="Detter J.C."/>
            <person name="Brambilla E."/>
            <person name="Rohde M."/>
            <person name="Tindall B.J."/>
            <person name="Goker M."/>
            <person name="Woyke T."/>
            <person name="Bristow J."/>
            <person name="Eisen J.A."/>
            <person name="Markowitz V."/>
            <person name="Hugenholtz P."/>
            <person name="Kyrpides N.C."/>
            <person name="Klenk H.P."/>
            <person name="Lapidus A."/>
        </authorList>
    </citation>
    <scope>NUCLEOTIDE SEQUENCE [LARGE SCALE GENOMIC DNA]</scope>
    <source>
        <strain evidence="3">DSM 14237 / IC166 / ACAM 630</strain>
    </source>
</reference>
<dbReference type="KEGG" id="cao:Celal_1164"/>
<dbReference type="HOGENOM" id="CLU_137240_0_0_10"/>
<keyword evidence="3" id="KW-1185">Reference proteome</keyword>
<evidence type="ECO:0000313" key="3">
    <source>
        <dbReference type="Proteomes" id="UP000008634"/>
    </source>
</evidence>
<feature type="transmembrane region" description="Helical" evidence="1">
    <location>
        <begin position="63"/>
        <end position="85"/>
    </location>
</feature>
<keyword evidence="1" id="KW-1133">Transmembrane helix</keyword>
<accession>E6X6H3</accession>
<dbReference type="AlphaFoldDB" id="E6X6H3"/>
<dbReference type="RefSeq" id="WP_013549963.1">
    <property type="nucleotide sequence ID" value="NC_014934.1"/>
</dbReference>
<keyword evidence="1" id="KW-0472">Membrane</keyword>
<evidence type="ECO:0000256" key="1">
    <source>
        <dbReference type="SAM" id="Phobius"/>
    </source>
</evidence>
<organism evidence="2 3">
    <name type="scientific">Cellulophaga algicola (strain DSM 14237 / IC166 / ACAM 630)</name>
    <dbReference type="NCBI Taxonomy" id="688270"/>
    <lineage>
        <taxon>Bacteria</taxon>
        <taxon>Pseudomonadati</taxon>
        <taxon>Bacteroidota</taxon>
        <taxon>Flavobacteriia</taxon>
        <taxon>Flavobacteriales</taxon>
        <taxon>Flavobacteriaceae</taxon>
        <taxon>Cellulophaga</taxon>
    </lineage>
</organism>
<protein>
    <submittedName>
        <fullName evidence="2">Uncharacterized protein</fullName>
    </submittedName>
</protein>
<feature type="transmembrane region" description="Helical" evidence="1">
    <location>
        <begin position="36"/>
        <end position="56"/>
    </location>
</feature>
<proteinExistence type="predicted"/>
<keyword evidence="1" id="KW-0812">Transmembrane</keyword>
<dbReference type="EMBL" id="CP002453">
    <property type="protein sequence ID" value="ADV48479.1"/>
    <property type="molecule type" value="Genomic_DNA"/>
</dbReference>
<evidence type="ECO:0000313" key="2">
    <source>
        <dbReference type="EMBL" id="ADV48479.1"/>
    </source>
</evidence>
<dbReference type="eggNOG" id="ENOG50311I5">
    <property type="taxonomic scope" value="Bacteria"/>
</dbReference>
<dbReference type="Proteomes" id="UP000008634">
    <property type="component" value="Chromosome"/>
</dbReference>